<protein>
    <submittedName>
        <fullName evidence="1">Uncharacterized protein</fullName>
    </submittedName>
</protein>
<keyword evidence="2" id="KW-1185">Reference proteome</keyword>
<accession>A0ACC2M4P3</accession>
<sequence>MFPRNLHEETMKIRNPINKRTLEQSSTHVHRGPAIGHAEVGEQAEQQPRQQAEGEPSSIVDCLTRLEGAVRDGFRVMNDRFNSIHESLAVVLPISVTSDRAYCGEHGCKSTLYKQSIERPKEELRGWDVVSASWTGSTTLNHKFLLEQQQRNR</sequence>
<comment type="caution">
    <text evidence="1">The sequence shown here is derived from an EMBL/GenBank/DDBJ whole genome shotgun (WGS) entry which is preliminary data.</text>
</comment>
<evidence type="ECO:0000313" key="1">
    <source>
        <dbReference type="EMBL" id="KAJ8640752.1"/>
    </source>
</evidence>
<evidence type="ECO:0000313" key="2">
    <source>
        <dbReference type="Proteomes" id="UP001234297"/>
    </source>
</evidence>
<organism evidence="1 2">
    <name type="scientific">Persea americana</name>
    <name type="common">Avocado</name>
    <dbReference type="NCBI Taxonomy" id="3435"/>
    <lineage>
        <taxon>Eukaryota</taxon>
        <taxon>Viridiplantae</taxon>
        <taxon>Streptophyta</taxon>
        <taxon>Embryophyta</taxon>
        <taxon>Tracheophyta</taxon>
        <taxon>Spermatophyta</taxon>
        <taxon>Magnoliopsida</taxon>
        <taxon>Magnoliidae</taxon>
        <taxon>Laurales</taxon>
        <taxon>Lauraceae</taxon>
        <taxon>Persea</taxon>
    </lineage>
</organism>
<dbReference type="Proteomes" id="UP001234297">
    <property type="component" value="Chromosome 5"/>
</dbReference>
<reference evidence="1 2" key="1">
    <citation type="journal article" date="2022" name="Hortic Res">
        <title>A haplotype resolved chromosomal level avocado genome allows analysis of novel avocado genes.</title>
        <authorList>
            <person name="Nath O."/>
            <person name="Fletcher S.J."/>
            <person name="Hayward A."/>
            <person name="Shaw L.M."/>
            <person name="Masouleh A.K."/>
            <person name="Furtado A."/>
            <person name="Henry R.J."/>
            <person name="Mitter N."/>
        </authorList>
    </citation>
    <scope>NUCLEOTIDE SEQUENCE [LARGE SCALE GENOMIC DNA]</scope>
    <source>
        <strain evidence="2">cv. Hass</strain>
    </source>
</reference>
<proteinExistence type="predicted"/>
<name>A0ACC2M4P3_PERAE</name>
<dbReference type="EMBL" id="CM056813">
    <property type="protein sequence ID" value="KAJ8640752.1"/>
    <property type="molecule type" value="Genomic_DNA"/>
</dbReference>
<gene>
    <name evidence="1" type="ORF">MRB53_017446</name>
</gene>